<evidence type="ECO:0000259" key="2">
    <source>
        <dbReference type="Pfam" id="PF01471"/>
    </source>
</evidence>
<evidence type="ECO:0000313" key="4">
    <source>
        <dbReference type="Proteomes" id="UP001604335"/>
    </source>
</evidence>
<dbReference type="Pfam" id="PF01471">
    <property type="entry name" value="PG_binding_1"/>
    <property type="match status" value="1"/>
</dbReference>
<dbReference type="InterPro" id="IPR036366">
    <property type="entry name" value="PGBDSf"/>
</dbReference>
<dbReference type="SUPFAM" id="SSF47090">
    <property type="entry name" value="PGBD-like"/>
    <property type="match status" value="1"/>
</dbReference>
<accession>A0ABW7CAW4</accession>
<dbReference type="InterPro" id="IPR002477">
    <property type="entry name" value="Peptidoglycan-bd-like"/>
</dbReference>
<dbReference type="RefSeq" id="WP_393013524.1">
    <property type="nucleotide sequence ID" value="NZ_JAZAQF010000069.1"/>
</dbReference>
<feature type="compositionally biased region" description="Pro residues" evidence="1">
    <location>
        <begin position="119"/>
        <end position="128"/>
    </location>
</feature>
<organism evidence="3 4">
    <name type="scientific">Limnothrix redekei LRLZ20PSL1</name>
    <dbReference type="NCBI Taxonomy" id="3112953"/>
    <lineage>
        <taxon>Bacteria</taxon>
        <taxon>Bacillati</taxon>
        <taxon>Cyanobacteriota</taxon>
        <taxon>Cyanophyceae</taxon>
        <taxon>Pseudanabaenales</taxon>
        <taxon>Pseudanabaenaceae</taxon>
        <taxon>Limnothrix</taxon>
    </lineage>
</organism>
<feature type="domain" description="Peptidoglycan binding-like" evidence="2">
    <location>
        <begin position="58"/>
        <end position="114"/>
    </location>
</feature>
<dbReference type="Proteomes" id="UP001604335">
    <property type="component" value="Unassembled WGS sequence"/>
</dbReference>
<keyword evidence="4" id="KW-1185">Reference proteome</keyword>
<proteinExistence type="predicted"/>
<protein>
    <submittedName>
        <fullName evidence="3">Peptidoglycan-binding domain-containing protein</fullName>
    </submittedName>
</protein>
<evidence type="ECO:0000256" key="1">
    <source>
        <dbReference type="SAM" id="MobiDB-lite"/>
    </source>
</evidence>
<dbReference type="Gene3D" id="1.10.101.10">
    <property type="entry name" value="PGBD-like superfamily/PGBD"/>
    <property type="match status" value="1"/>
</dbReference>
<comment type="caution">
    <text evidence="3">The sequence shown here is derived from an EMBL/GenBank/DDBJ whole genome shotgun (WGS) entry which is preliminary data.</text>
</comment>
<reference evidence="4" key="1">
    <citation type="journal article" date="2024" name="Algal Res.">
        <title>Biochemical, toxicological and genomic investigation of a high-biomass producing Limnothrix strain isolated from Italian shallow drinking water reservoir.</title>
        <authorList>
            <person name="Simonazzi M."/>
            <person name="Shishido T.K."/>
            <person name="Delbaje E."/>
            <person name="Wahlsten M."/>
            <person name="Fewer D.P."/>
            <person name="Sivonen K."/>
            <person name="Pezzolesi L."/>
            <person name="Pistocchi R."/>
        </authorList>
    </citation>
    <scope>NUCLEOTIDE SEQUENCE [LARGE SCALE GENOMIC DNA]</scope>
    <source>
        <strain evidence="4">LRLZ20PSL1</strain>
    </source>
</reference>
<dbReference type="InterPro" id="IPR036365">
    <property type="entry name" value="PGBD-like_sf"/>
</dbReference>
<sequence length="128" mass="13521">MAPNPASARKAIAFTRLGMLLSLGAIGLGISLSLGMGPAWANCPPRREPLPNLGPGDSGSDVRRLQGILALLGFYQGPADGTYDTALANAVRLFQETQKLDPSGEVTAETWDALLPNPNCRPPTRPDR</sequence>
<name>A0ABW7CAW4_9CYAN</name>
<feature type="region of interest" description="Disordered" evidence="1">
    <location>
        <begin position="104"/>
        <end position="128"/>
    </location>
</feature>
<evidence type="ECO:0000313" key="3">
    <source>
        <dbReference type="EMBL" id="MFG3818295.1"/>
    </source>
</evidence>
<gene>
    <name evidence="3" type="ORF">VPK24_11660</name>
</gene>
<dbReference type="EMBL" id="JAZAQF010000069">
    <property type="protein sequence ID" value="MFG3818295.1"/>
    <property type="molecule type" value="Genomic_DNA"/>
</dbReference>